<proteinExistence type="predicted"/>
<dbReference type="RefSeq" id="WP_126316990.1">
    <property type="nucleotide sequence ID" value="NZ_LR134377.1"/>
</dbReference>
<dbReference type="Proteomes" id="UP000271380">
    <property type="component" value="Chromosome"/>
</dbReference>
<reference evidence="2 3" key="1">
    <citation type="submission" date="2018-12" db="EMBL/GenBank/DDBJ databases">
        <authorList>
            <consortium name="Pathogen Informatics"/>
        </authorList>
    </citation>
    <scope>NUCLEOTIDE SEQUENCE [LARGE SCALE GENOMIC DNA]</scope>
    <source>
        <strain evidence="2 3">NCTC949</strain>
    </source>
</reference>
<evidence type="ECO:0000256" key="1">
    <source>
        <dbReference type="SAM" id="SignalP"/>
    </source>
</evidence>
<evidence type="ECO:0000313" key="2">
    <source>
        <dbReference type="EMBL" id="VEH08825.1"/>
    </source>
</evidence>
<accession>A0AB38VXC0</accession>
<keyword evidence="1" id="KW-0732">Signal</keyword>
<dbReference type="PROSITE" id="PS51257">
    <property type="entry name" value="PROKAR_LIPOPROTEIN"/>
    <property type="match status" value="1"/>
</dbReference>
<dbReference type="EMBL" id="LR134377">
    <property type="protein sequence ID" value="VEH08825.1"/>
    <property type="molecule type" value="Genomic_DNA"/>
</dbReference>
<gene>
    <name evidence="2" type="ORF">NCTC949_01948</name>
</gene>
<organism evidence="2 3">
    <name type="scientific">Corynebacterium kutscheri</name>
    <dbReference type="NCBI Taxonomy" id="35755"/>
    <lineage>
        <taxon>Bacteria</taxon>
        <taxon>Bacillati</taxon>
        <taxon>Actinomycetota</taxon>
        <taxon>Actinomycetes</taxon>
        <taxon>Mycobacteriales</taxon>
        <taxon>Corynebacteriaceae</taxon>
        <taxon>Corynebacterium</taxon>
    </lineage>
</organism>
<evidence type="ECO:0000313" key="3">
    <source>
        <dbReference type="Proteomes" id="UP000271380"/>
    </source>
</evidence>
<name>A0AB38VXC0_9CORY</name>
<sequence>MKKSLLALIFSTTIVLSACVETDAPTQVEQTVGAEVDAPRVTLIEAGNNPRVWEYNDIGNTSNNAQKLNLDIAEGLNQETRQSDSADSTPTPAEVYTLSVPIEAKTIESDSGTRSVTLSLGEAEYDDPRFANDIATITGFHFGWFADHSGKISSVNLAAPTNASDYGRSLSEQFLTKLIPAQVVFPTEAVGLGGSWTVAARVAGDSTLLQNTTYTITAIDGDQVSLDVDIAQRPALGALTAEDGTTLKVLNAQTTSNSSLVVDINQPLPVSGMLNYTTRVIYGDEASNIRVLQDTTTRISY</sequence>
<feature type="signal peptide" evidence="1">
    <location>
        <begin position="1"/>
        <end position="18"/>
    </location>
</feature>
<dbReference type="AlphaFoldDB" id="A0AB38VXC0"/>
<protein>
    <submittedName>
        <fullName evidence="2">Secreted protein</fullName>
    </submittedName>
</protein>
<feature type="chain" id="PRO_5044280027" evidence="1">
    <location>
        <begin position="19"/>
        <end position="301"/>
    </location>
</feature>